<dbReference type="Proteomes" id="UP001152300">
    <property type="component" value="Unassembled WGS sequence"/>
</dbReference>
<keyword evidence="2" id="KW-1185">Reference proteome</keyword>
<name>A0A9X0DM34_9HELO</name>
<comment type="caution">
    <text evidence="1">The sequence shown here is derived from an EMBL/GenBank/DDBJ whole genome shotgun (WGS) entry which is preliminary data.</text>
</comment>
<sequence>MSFSLPFFPLPVIHESHTNLFGVNSFPLKLKFDPIYVGKLVRNSDTVISFDFHLWRLQTEPYASSLEAQIFLQQISGTFLRILMVDKAGIMFLNKGYSV</sequence>
<gene>
    <name evidence="1" type="ORF">OCU04_003705</name>
</gene>
<reference evidence="1" key="1">
    <citation type="submission" date="2022-11" db="EMBL/GenBank/DDBJ databases">
        <title>Genome Resource of Sclerotinia nivalis Strain SnTB1, a Plant Pathogen Isolated from American Ginseng.</title>
        <authorList>
            <person name="Fan S."/>
        </authorList>
    </citation>
    <scope>NUCLEOTIDE SEQUENCE</scope>
    <source>
        <strain evidence="1">SnTB1</strain>
    </source>
</reference>
<dbReference type="EMBL" id="JAPEIS010000003">
    <property type="protein sequence ID" value="KAJ8068134.1"/>
    <property type="molecule type" value="Genomic_DNA"/>
</dbReference>
<evidence type="ECO:0000313" key="2">
    <source>
        <dbReference type="Proteomes" id="UP001152300"/>
    </source>
</evidence>
<dbReference type="AlphaFoldDB" id="A0A9X0DM34"/>
<organism evidence="1 2">
    <name type="scientific">Sclerotinia nivalis</name>
    <dbReference type="NCBI Taxonomy" id="352851"/>
    <lineage>
        <taxon>Eukaryota</taxon>
        <taxon>Fungi</taxon>
        <taxon>Dikarya</taxon>
        <taxon>Ascomycota</taxon>
        <taxon>Pezizomycotina</taxon>
        <taxon>Leotiomycetes</taxon>
        <taxon>Helotiales</taxon>
        <taxon>Sclerotiniaceae</taxon>
        <taxon>Sclerotinia</taxon>
    </lineage>
</organism>
<evidence type="ECO:0000313" key="1">
    <source>
        <dbReference type="EMBL" id="KAJ8068134.1"/>
    </source>
</evidence>
<accession>A0A9X0DM34</accession>
<proteinExistence type="predicted"/>
<protein>
    <submittedName>
        <fullName evidence="1">Uncharacterized protein</fullName>
    </submittedName>
</protein>